<name>A0ABQ9TQ48_SAGOE</name>
<sequence length="52" mass="5254">MAARRGRTWGSRPRALTPPLPALAAARLRTGSGARAPLPGGAGRGCRGNAFA</sequence>
<evidence type="ECO:0000313" key="2">
    <source>
        <dbReference type="Proteomes" id="UP001266305"/>
    </source>
</evidence>
<evidence type="ECO:0000313" key="1">
    <source>
        <dbReference type="EMBL" id="KAK2086923.1"/>
    </source>
</evidence>
<proteinExistence type="predicted"/>
<accession>A0ABQ9TQ48</accession>
<dbReference type="EMBL" id="JASSZA010000019">
    <property type="protein sequence ID" value="KAK2086923.1"/>
    <property type="molecule type" value="Genomic_DNA"/>
</dbReference>
<reference evidence="1 2" key="1">
    <citation type="submission" date="2023-05" db="EMBL/GenBank/DDBJ databases">
        <title>B98-5 Cell Line De Novo Hybrid Assembly: An Optical Mapping Approach.</title>
        <authorList>
            <person name="Kananen K."/>
            <person name="Auerbach J.A."/>
            <person name="Kautto E."/>
            <person name="Blachly J.S."/>
        </authorList>
    </citation>
    <scope>NUCLEOTIDE SEQUENCE [LARGE SCALE GENOMIC DNA]</scope>
    <source>
        <strain evidence="1">B95-8</strain>
        <tissue evidence="1">Cell line</tissue>
    </source>
</reference>
<feature type="non-terminal residue" evidence="1">
    <location>
        <position position="52"/>
    </location>
</feature>
<keyword evidence="2" id="KW-1185">Reference proteome</keyword>
<organism evidence="1 2">
    <name type="scientific">Saguinus oedipus</name>
    <name type="common">Cotton-top tamarin</name>
    <name type="synonym">Oedipomidas oedipus</name>
    <dbReference type="NCBI Taxonomy" id="9490"/>
    <lineage>
        <taxon>Eukaryota</taxon>
        <taxon>Metazoa</taxon>
        <taxon>Chordata</taxon>
        <taxon>Craniata</taxon>
        <taxon>Vertebrata</taxon>
        <taxon>Euteleostomi</taxon>
        <taxon>Mammalia</taxon>
        <taxon>Eutheria</taxon>
        <taxon>Euarchontoglires</taxon>
        <taxon>Primates</taxon>
        <taxon>Haplorrhini</taxon>
        <taxon>Platyrrhini</taxon>
        <taxon>Cebidae</taxon>
        <taxon>Callitrichinae</taxon>
        <taxon>Saguinus</taxon>
    </lineage>
</organism>
<gene>
    <name evidence="1" type="ORF">P7K49_032830</name>
</gene>
<comment type="caution">
    <text evidence="1">The sequence shown here is derived from an EMBL/GenBank/DDBJ whole genome shotgun (WGS) entry which is preliminary data.</text>
</comment>
<protein>
    <submittedName>
        <fullName evidence="1">Uncharacterized protein</fullName>
    </submittedName>
</protein>
<dbReference type="Proteomes" id="UP001266305">
    <property type="component" value="Unassembled WGS sequence"/>
</dbReference>